<reference evidence="1 2" key="1">
    <citation type="submission" date="2017-10" db="EMBL/GenBank/DDBJ databases">
        <title>Draft genome of Longimonas halophila.</title>
        <authorList>
            <person name="Goh K.M."/>
            <person name="Shamsir M.S."/>
            <person name="Lim S.W."/>
        </authorList>
    </citation>
    <scope>NUCLEOTIDE SEQUENCE [LARGE SCALE GENOMIC DNA]</scope>
    <source>
        <strain evidence="1 2">KCTC 42399</strain>
    </source>
</reference>
<dbReference type="GO" id="GO:0019867">
    <property type="term" value="C:outer membrane"/>
    <property type="evidence" value="ECO:0007669"/>
    <property type="project" value="InterPro"/>
</dbReference>
<dbReference type="InterPro" id="IPR007485">
    <property type="entry name" value="LPS_assembly_LptE"/>
</dbReference>
<dbReference type="Gene3D" id="3.30.160.150">
    <property type="entry name" value="Lipoprotein like domain"/>
    <property type="match status" value="1"/>
</dbReference>
<dbReference type="RefSeq" id="WP_098062860.1">
    <property type="nucleotide sequence ID" value="NZ_PDEP01000011.1"/>
</dbReference>
<dbReference type="GO" id="GO:0043165">
    <property type="term" value="P:Gram-negative-bacterium-type cell outer membrane assembly"/>
    <property type="evidence" value="ECO:0007669"/>
    <property type="project" value="InterPro"/>
</dbReference>
<protein>
    <recommendedName>
        <fullName evidence="3">Lipopolysaccharide-assembly</fullName>
    </recommendedName>
</protein>
<evidence type="ECO:0000313" key="2">
    <source>
        <dbReference type="Proteomes" id="UP000221024"/>
    </source>
</evidence>
<evidence type="ECO:0008006" key="3">
    <source>
        <dbReference type="Google" id="ProtNLM"/>
    </source>
</evidence>
<gene>
    <name evidence="1" type="ORF">CRI93_11895</name>
</gene>
<dbReference type="EMBL" id="PDEP01000011">
    <property type="protein sequence ID" value="PEN05798.1"/>
    <property type="molecule type" value="Genomic_DNA"/>
</dbReference>
<proteinExistence type="predicted"/>
<dbReference type="Pfam" id="PF04390">
    <property type="entry name" value="LptE"/>
    <property type="match status" value="1"/>
</dbReference>
<dbReference type="AlphaFoldDB" id="A0A2H3P599"/>
<dbReference type="OrthoDB" id="9790776at2"/>
<organism evidence="1 2">
    <name type="scientific">Longimonas halophila</name>
    <dbReference type="NCBI Taxonomy" id="1469170"/>
    <lineage>
        <taxon>Bacteria</taxon>
        <taxon>Pseudomonadati</taxon>
        <taxon>Rhodothermota</taxon>
        <taxon>Rhodothermia</taxon>
        <taxon>Rhodothermales</taxon>
        <taxon>Salisaetaceae</taxon>
        <taxon>Longimonas</taxon>
    </lineage>
</organism>
<name>A0A2H3P599_9BACT</name>
<sequence length="181" mass="19633">MDFSLFWHSTQVRAVRASVLVLALSLWLGGCGAYSFSGATIPSDIETIAIPIVDDRSTSPFSSLSNDLTDLLVQRFVNQTRLSLSTDNAGADARLDVVVRRYTNEPTTVGGDERATANRVTITVDVEYLDQVNDEVFLSRSFSGSSDYSPVEDGLEGNEAAAQRALTDLADNIFAQATSNW</sequence>
<evidence type="ECO:0000313" key="1">
    <source>
        <dbReference type="EMBL" id="PEN05798.1"/>
    </source>
</evidence>
<keyword evidence="2" id="KW-1185">Reference proteome</keyword>
<accession>A0A2H3P599</accession>
<dbReference type="Proteomes" id="UP000221024">
    <property type="component" value="Unassembled WGS sequence"/>
</dbReference>
<comment type="caution">
    <text evidence="1">The sequence shown here is derived from an EMBL/GenBank/DDBJ whole genome shotgun (WGS) entry which is preliminary data.</text>
</comment>